<keyword evidence="3" id="KW-1185">Reference proteome</keyword>
<gene>
    <name evidence="2" type="ORF">C1H70_04390</name>
</gene>
<dbReference type="RefSeq" id="WP_102587124.1">
    <property type="nucleotide sequence ID" value="NZ_BNAE01000003.1"/>
</dbReference>
<evidence type="ECO:0000313" key="3">
    <source>
        <dbReference type="Proteomes" id="UP000235547"/>
    </source>
</evidence>
<dbReference type="EMBL" id="PNRG01000008">
    <property type="protein sequence ID" value="PMR81641.1"/>
    <property type="molecule type" value="Genomic_DNA"/>
</dbReference>
<evidence type="ECO:0000259" key="1">
    <source>
        <dbReference type="Pfam" id="PF01522"/>
    </source>
</evidence>
<accession>A0A2N7UMI4</accession>
<dbReference type="GO" id="GO:0016810">
    <property type="term" value="F:hydrolase activity, acting on carbon-nitrogen (but not peptide) bonds"/>
    <property type="evidence" value="ECO:0007669"/>
    <property type="project" value="InterPro"/>
</dbReference>
<dbReference type="PANTHER" id="PTHR43123">
    <property type="entry name" value="POLYSACCHARIDE DEACETYLASE-RELATED"/>
    <property type="match status" value="1"/>
</dbReference>
<name>A0A2N7UMI4_9GAMM</name>
<sequence length="320" mass="36620">MARDDGSLDNDYLHYPHRHHGYDHDRYDWSMLSERPPVTWPGDKTLAVWINVSLQFYPLNQRGVPFKVPNGMTMPYPDLRHYSLRDYGNRVGIYRLLKALAHYQVRPTFAINAQLAEQTPYLLERLMAFVNSEGGEFMCHGWNMDHLHYGGQDRDEEAEIVGRSVATLRKLTGQPIRGWLSPAKHQSWNTPELLAEQGIEYCADWVNDELPYAFRTDNGPLAMMPLTTEIEDQFVMCQNLHSEDAWVDQVKDAFDFLVEESRQQGGRMLALNLHPWLVGQPHRIACLEEVLGHIAGHEAVWQAPAGEILDAFQAQAGGAR</sequence>
<dbReference type="Pfam" id="PF01522">
    <property type="entry name" value="Polysacc_deac_1"/>
    <property type="match status" value="1"/>
</dbReference>
<evidence type="ECO:0000313" key="2">
    <source>
        <dbReference type="EMBL" id="PMR81641.1"/>
    </source>
</evidence>
<dbReference type="AlphaFoldDB" id="A0A2N7UMI4"/>
<proteinExistence type="predicted"/>
<dbReference type="InterPro" id="IPR011330">
    <property type="entry name" value="Glyco_hydro/deAcase_b/a-brl"/>
</dbReference>
<reference evidence="2 3" key="1">
    <citation type="submission" date="2018-01" db="EMBL/GenBank/DDBJ databases">
        <title>Halomonas endophytica sp. nov., isolated from storage liquid in the stems of Populus euphratica.</title>
        <authorList>
            <person name="Chen C."/>
        </authorList>
    </citation>
    <scope>NUCLEOTIDE SEQUENCE [LARGE SCALE GENOMIC DNA]</scope>
    <source>
        <strain evidence="2 3">BZ-SZ-XJ27</strain>
    </source>
</reference>
<comment type="caution">
    <text evidence="2">The sequence shown here is derived from an EMBL/GenBank/DDBJ whole genome shotgun (WGS) entry which is preliminary data.</text>
</comment>
<dbReference type="InterPro" id="IPR002509">
    <property type="entry name" value="NODB_dom"/>
</dbReference>
<dbReference type="GO" id="GO:0005975">
    <property type="term" value="P:carbohydrate metabolic process"/>
    <property type="evidence" value="ECO:0007669"/>
    <property type="project" value="InterPro"/>
</dbReference>
<dbReference type="CDD" id="cd10979">
    <property type="entry name" value="CE4_PuuE_like"/>
    <property type="match status" value="1"/>
</dbReference>
<feature type="domain" description="NodB homology" evidence="1">
    <location>
        <begin position="88"/>
        <end position="201"/>
    </location>
</feature>
<organism evidence="2 3">
    <name type="scientific">Halomonas urumqiensis</name>
    <dbReference type="NCBI Taxonomy" id="1684789"/>
    <lineage>
        <taxon>Bacteria</taxon>
        <taxon>Pseudomonadati</taxon>
        <taxon>Pseudomonadota</taxon>
        <taxon>Gammaproteobacteria</taxon>
        <taxon>Oceanospirillales</taxon>
        <taxon>Halomonadaceae</taxon>
        <taxon>Halomonas</taxon>
    </lineage>
</organism>
<protein>
    <submittedName>
        <fullName evidence="2">Polysaccharide deacetylase</fullName>
    </submittedName>
</protein>
<dbReference type="Gene3D" id="3.20.20.370">
    <property type="entry name" value="Glycoside hydrolase/deacetylase"/>
    <property type="match status" value="1"/>
</dbReference>
<dbReference type="SUPFAM" id="SSF88713">
    <property type="entry name" value="Glycoside hydrolase/deacetylase"/>
    <property type="match status" value="1"/>
</dbReference>
<dbReference type="Proteomes" id="UP000235547">
    <property type="component" value="Unassembled WGS sequence"/>
</dbReference>
<dbReference type="OrthoDB" id="9787041at2"/>
<dbReference type="PANTHER" id="PTHR43123:SF4">
    <property type="entry name" value="POLYSACCHARIDE DEACETYLASE"/>
    <property type="match status" value="1"/>
</dbReference>